<sequence>MGINAIKDVISEIQSRTNAVIYYANAREELIDLLLYSKVAGSHDEFVSSVDEFLTLMNLRPFQRTETTPNLLGNI</sequence>
<protein>
    <submittedName>
        <fullName evidence="2">Uncharacterized protein</fullName>
    </submittedName>
</protein>
<evidence type="ECO:0000313" key="2">
    <source>
        <dbReference type="WBParaSite" id="PSU_v2.g6105.t1"/>
    </source>
</evidence>
<accession>A0A914Z781</accession>
<name>A0A914Z781_9BILA</name>
<dbReference type="AlphaFoldDB" id="A0A914Z781"/>
<dbReference type="WBParaSite" id="PSU_v2.g6105.t1">
    <property type="protein sequence ID" value="PSU_v2.g6105.t1"/>
    <property type="gene ID" value="PSU_v2.g6105"/>
</dbReference>
<keyword evidence="1" id="KW-1185">Reference proteome</keyword>
<dbReference type="Proteomes" id="UP000887577">
    <property type="component" value="Unplaced"/>
</dbReference>
<proteinExistence type="predicted"/>
<reference evidence="2" key="1">
    <citation type="submission" date="2022-11" db="UniProtKB">
        <authorList>
            <consortium name="WormBaseParasite"/>
        </authorList>
    </citation>
    <scope>IDENTIFICATION</scope>
</reference>
<evidence type="ECO:0000313" key="1">
    <source>
        <dbReference type="Proteomes" id="UP000887577"/>
    </source>
</evidence>
<organism evidence="1 2">
    <name type="scientific">Panagrolaimus superbus</name>
    <dbReference type="NCBI Taxonomy" id="310955"/>
    <lineage>
        <taxon>Eukaryota</taxon>
        <taxon>Metazoa</taxon>
        <taxon>Ecdysozoa</taxon>
        <taxon>Nematoda</taxon>
        <taxon>Chromadorea</taxon>
        <taxon>Rhabditida</taxon>
        <taxon>Tylenchina</taxon>
        <taxon>Panagrolaimomorpha</taxon>
        <taxon>Panagrolaimoidea</taxon>
        <taxon>Panagrolaimidae</taxon>
        <taxon>Panagrolaimus</taxon>
    </lineage>
</organism>